<dbReference type="EMBL" id="BMKL01000001">
    <property type="protein sequence ID" value="GGD94267.1"/>
    <property type="molecule type" value="Genomic_DNA"/>
</dbReference>
<evidence type="ECO:0000256" key="1">
    <source>
        <dbReference type="ARBA" id="ARBA00006484"/>
    </source>
</evidence>
<comment type="similarity">
    <text evidence="1">Belongs to the short-chain dehydrogenases/reductases (SDR) family.</text>
</comment>
<dbReference type="PANTHER" id="PTHR44196">
    <property type="entry name" value="DEHYDROGENASE/REDUCTASE SDR FAMILY MEMBER 7B"/>
    <property type="match status" value="1"/>
</dbReference>
<dbReference type="Gene3D" id="3.40.50.720">
    <property type="entry name" value="NAD(P)-binding Rossmann-like Domain"/>
    <property type="match status" value="1"/>
</dbReference>
<gene>
    <name evidence="4" type="ORF">GCM10011515_12600</name>
</gene>
<protein>
    <submittedName>
        <fullName evidence="4">Short-chain dehydrogenase</fullName>
    </submittedName>
</protein>
<dbReference type="InterPro" id="IPR057326">
    <property type="entry name" value="KR_dom"/>
</dbReference>
<dbReference type="Pfam" id="PF00106">
    <property type="entry name" value="adh_short"/>
    <property type="match status" value="1"/>
</dbReference>
<dbReference type="SMART" id="SM00822">
    <property type="entry name" value="PKS_KR"/>
    <property type="match status" value="1"/>
</dbReference>
<keyword evidence="5" id="KW-1185">Reference proteome</keyword>
<comment type="caution">
    <text evidence="4">The sequence shown here is derived from an EMBL/GenBank/DDBJ whole genome shotgun (WGS) entry which is preliminary data.</text>
</comment>
<feature type="domain" description="Ketoreductase" evidence="3">
    <location>
        <begin position="10"/>
        <end position="200"/>
    </location>
</feature>
<dbReference type="SUPFAM" id="SSF51735">
    <property type="entry name" value="NAD(P)-binding Rossmann-fold domains"/>
    <property type="match status" value="1"/>
</dbReference>
<evidence type="ECO:0000256" key="2">
    <source>
        <dbReference type="ARBA" id="ARBA00023002"/>
    </source>
</evidence>
<organism evidence="4 5">
    <name type="scientific">Tsuneonella deserti</name>
    <dbReference type="NCBI Taxonomy" id="2035528"/>
    <lineage>
        <taxon>Bacteria</taxon>
        <taxon>Pseudomonadati</taxon>
        <taxon>Pseudomonadota</taxon>
        <taxon>Alphaproteobacteria</taxon>
        <taxon>Sphingomonadales</taxon>
        <taxon>Erythrobacteraceae</taxon>
        <taxon>Tsuneonella</taxon>
    </lineage>
</organism>
<evidence type="ECO:0000313" key="4">
    <source>
        <dbReference type="EMBL" id="GGD94267.1"/>
    </source>
</evidence>
<dbReference type="PANTHER" id="PTHR44196:SF4">
    <property type="entry name" value="SHORT CHAIN DEHYDROGENASE"/>
    <property type="match status" value="1"/>
</dbReference>
<dbReference type="Proteomes" id="UP000619041">
    <property type="component" value="Unassembled WGS sequence"/>
</dbReference>
<proteinExistence type="inferred from homology"/>
<dbReference type="InterPro" id="IPR036291">
    <property type="entry name" value="NAD(P)-bd_dom_sf"/>
</dbReference>
<dbReference type="PRINTS" id="PR00081">
    <property type="entry name" value="GDHRDH"/>
</dbReference>
<dbReference type="InterPro" id="IPR002347">
    <property type="entry name" value="SDR_fam"/>
</dbReference>
<evidence type="ECO:0000259" key="3">
    <source>
        <dbReference type="SMART" id="SM00822"/>
    </source>
</evidence>
<name>A0ABQ1S7C7_9SPHN</name>
<evidence type="ECO:0000313" key="5">
    <source>
        <dbReference type="Proteomes" id="UP000619041"/>
    </source>
</evidence>
<keyword evidence="2" id="KW-0560">Oxidoreductase</keyword>
<accession>A0ABQ1S7C7</accession>
<dbReference type="RefSeq" id="WP_188644359.1">
    <property type="nucleotide sequence ID" value="NZ_BMKL01000001.1"/>
</dbReference>
<sequence>MTDQKPLSGRIALVTGASRGIGAATARALAEAGAHVLLTGRDVKALETVEEAIHEAGGSATIAPLDLTEADGVSRLAAAVAQRWEKLDILVINAAFLPSLTPVSQIEPKQFGQAMTVNVLATQALLAAFDPLLKRAGHGRVIGLTSSVGTAPRPYWGAYAATKAAFEVLLDCYAGEIERLGDTRVAIIDPGATRTTMRARAYPGEDPASVKPPEEVATRIVSLLLEDFPTRHRERIGKIG</sequence>
<reference evidence="5" key="1">
    <citation type="journal article" date="2019" name="Int. J. Syst. Evol. Microbiol.">
        <title>The Global Catalogue of Microorganisms (GCM) 10K type strain sequencing project: providing services to taxonomists for standard genome sequencing and annotation.</title>
        <authorList>
            <consortium name="The Broad Institute Genomics Platform"/>
            <consortium name="The Broad Institute Genome Sequencing Center for Infectious Disease"/>
            <person name="Wu L."/>
            <person name="Ma J."/>
        </authorList>
    </citation>
    <scope>NUCLEOTIDE SEQUENCE [LARGE SCALE GENOMIC DNA]</scope>
    <source>
        <strain evidence="5">CGMCC 1.15959</strain>
    </source>
</reference>